<keyword evidence="4" id="KW-1003">Cell membrane</keyword>
<feature type="region of interest" description="Disordered" evidence="10">
    <location>
        <begin position="1"/>
        <end position="91"/>
    </location>
</feature>
<dbReference type="PANTHER" id="PTHR30614:SF37">
    <property type="entry name" value="AMINO-ACID ABC TRANSPORTER PERMEASE PROTEIN YHDX-RELATED"/>
    <property type="match status" value="1"/>
</dbReference>
<protein>
    <submittedName>
        <fullName evidence="12">ABC transporter permease subunit</fullName>
    </submittedName>
</protein>
<comment type="similarity">
    <text evidence="2">Belongs to the binding-protein-dependent transport system permease family. HisMQ subfamily.</text>
</comment>
<dbReference type="GO" id="GO:0022857">
    <property type="term" value="F:transmembrane transporter activity"/>
    <property type="evidence" value="ECO:0007669"/>
    <property type="project" value="InterPro"/>
</dbReference>
<dbReference type="AlphaFoldDB" id="A0A5B8G4F7"/>
<dbReference type="PROSITE" id="PS50928">
    <property type="entry name" value="ABC_TM1"/>
    <property type="match status" value="1"/>
</dbReference>
<evidence type="ECO:0000256" key="10">
    <source>
        <dbReference type="SAM" id="MobiDB-lite"/>
    </source>
</evidence>
<evidence type="ECO:0000256" key="1">
    <source>
        <dbReference type="ARBA" id="ARBA00004429"/>
    </source>
</evidence>
<sequence>MDRASPEPIPKPPGPDGPTKPSPPRSDGADQPGHRARLTRVGCQTGPIRPRARQPPVGHAAAPVRPDQSGPGARPPAGQAEADMPHGAGPLRAARFRPTLRGAAAARPARTAPRAATGARRLPEMPMPRFASFRTRAGFTIQVGLLLVIALVLAGLVLTARENILGQGMATGFGFLDRSTGWPVNVSVIELSARSSYARVLLAGLLNTLTVGALALLLATLLGTVLGLMRVSGNLILEIIGTTYVEIFRNVPMILQAFFWYAVFTHLPSPRQAITFADAVVLSNRGLVLPEPEFSAADLAVLGLAALAGVAASVLAARRGLRAGRWLALSWLLLAGVLLWAGRAPGVPMLSLPELQGLRIAGGLTLKPEFSALLVGLTLFGAAYIGEIVRGGLLSVEPGKLEAGRALGLTPGQVNRFIRLPLALRAMLPALSNQYIWLMKATTVGIAIGYPDFFAVVSTAINQSGQTLELLAILMLGFLAVNYTLGFALNRLNERLKLKGRS</sequence>
<feature type="transmembrane region" description="Helical" evidence="9">
    <location>
        <begin position="329"/>
        <end position="350"/>
    </location>
</feature>
<evidence type="ECO:0000259" key="11">
    <source>
        <dbReference type="PROSITE" id="PS50928"/>
    </source>
</evidence>
<evidence type="ECO:0000256" key="7">
    <source>
        <dbReference type="ARBA" id="ARBA00022989"/>
    </source>
</evidence>
<evidence type="ECO:0000313" key="13">
    <source>
        <dbReference type="Proteomes" id="UP000305888"/>
    </source>
</evidence>
<dbReference type="InterPro" id="IPR010065">
    <property type="entry name" value="AA_ABC_transptr_permease_3TM"/>
</dbReference>
<feature type="transmembrane region" description="Helical" evidence="9">
    <location>
        <begin position="137"/>
        <end position="160"/>
    </location>
</feature>
<dbReference type="OrthoDB" id="9808674at2"/>
<dbReference type="InterPro" id="IPR035906">
    <property type="entry name" value="MetI-like_sf"/>
</dbReference>
<dbReference type="PANTHER" id="PTHR30614">
    <property type="entry name" value="MEMBRANE COMPONENT OF AMINO ACID ABC TRANSPORTER"/>
    <property type="match status" value="1"/>
</dbReference>
<feature type="compositionally biased region" description="Pro residues" evidence="10">
    <location>
        <begin position="7"/>
        <end position="24"/>
    </location>
</feature>
<feature type="transmembrane region" description="Helical" evidence="9">
    <location>
        <begin position="470"/>
        <end position="489"/>
    </location>
</feature>
<dbReference type="SUPFAM" id="SSF161098">
    <property type="entry name" value="MetI-like"/>
    <property type="match status" value="2"/>
</dbReference>
<dbReference type="GO" id="GO:0043190">
    <property type="term" value="C:ATP-binding cassette (ABC) transporter complex"/>
    <property type="evidence" value="ECO:0007669"/>
    <property type="project" value="InterPro"/>
</dbReference>
<feature type="domain" description="ABC transmembrane type-1" evidence="11">
    <location>
        <begin position="205"/>
        <end position="489"/>
    </location>
</feature>
<dbReference type="Gene3D" id="1.10.3720.10">
    <property type="entry name" value="MetI-like"/>
    <property type="match status" value="2"/>
</dbReference>
<reference evidence="12 13" key="1">
    <citation type="submission" date="2019-06" db="EMBL/GenBank/DDBJ databases">
        <title>Genome sequence of Rhodobacteraceae bacterium D4M1.</title>
        <authorList>
            <person name="Cao J."/>
        </authorList>
    </citation>
    <scope>NUCLEOTIDE SEQUENCE [LARGE SCALE GENOMIC DNA]</scope>
    <source>
        <strain evidence="12 13">D4M1</strain>
        <plasmid evidence="13">pd4m1b</plasmid>
    </source>
</reference>
<feature type="transmembrane region" description="Helical" evidence="9">
    <location>
        <begin position="200"/>
        <end position="226"/>
    </location>
</feature>
<dbReference type="GO" id="GO:0006865">
    <property type="term" value="P:amino acid transport"/>
    <property type="evidence" value="ECO:0007669"/>
    <property type="project" value="UniProtKB-KW"/>
</dbReference>
<feature type="transmembrane region" description="Helical" evidence="9">
    <location>
        <begin position="370"/>
        <end position="389"/>
    </location>
</feature>
<geneLocation type="plasmid" evidence="13">
    <name>pd4m1b</name>
</geneLocation>
<keyword evidence="7 9" id="KW-1133">Transmembrane helix</keyword>
<keyword evidence="5 9" id="KW-0812">Transmembrane</keyword>
<name>A0A5B8G4F7_9RHOB</name>
<evidence type="ECO:0000313" key="12">
    <source>
        <dbReference type="EMBL" id="QDL94319.1"/>
    </source>
</evidence>
<dbReference type="NCBIfam" id="TIGR01726">
    <property type="entry name" value="HEQRo_perm_3TM"/>
    <property type="match status" value="1"/>
</dbReference>
<keyword evidence="8 9" id="KW-0472">Membrane</keyword>
<dbReference type="Proteomes" id="UP000305888">
    <property type="component" value="Plasmid pD4M1B"/>
</dbReference>
<dbReference type="InterPro" id="IPR043429">
    <property type="entry name" value="ArtM/GltK/GlnP/TcyL/YhdX-like"/>
</dbReference>
<dbReference type="InterPro" id="IPR000515">
    <property type="entry name" value="MetI-like"/>
</dbReference>
<comment type="subcellular location">
    <subcellularLocation>
        <location evidence="1">Cell inner membrane</location>
        <topology evidence="1">Multi-pass membrane protein</topology>
    </subcellularLocation>
    <subcellularLocation>
        <location evidence="9">Cell membrane</location>
        <topology evidence="9">Multi-pass membrane protein</topology>
    </subcellularLocation>
</comment>
<gene>
    <name evidence="12" type="ORF">FDP22_20805</name>
</gene>
<organism evidence="12 13">
    <name type="scientific">Paroceanicella profunda</name>
    <dbReference type="NCBI Taxonomy" id="2579971"/>
    <lineage>
        <taxon>Bacteria</taxon>
        <taxon>Pseudomonadati</taxon>
        <taxon>Pseudomonadota</taxon>
        <taxon>Alphaproteobacteria</taxon>
        <taxon>Rhodobacterales</taxon>
        <taxon>Paracoccaceae</taxon>
        <taxon>Paroceanicella</taxon>
    </lineage>
</organism>
<evidence type="ECO:0000256" key="9">
    <source>
        <dbReference type="RuleBase" id="RU363032"/>
    </source>
</evidence>
<dbReference type="EMBL" id="CP040820">
    <property type="protein sequence ID" value="QDL94319.1"/>
    <property type="molecule type" value="Genomic_DNA"/>
</dbReference>
<accession>A0A5B8G4F7</accession>
<evidence type="ECO:0000256" key="2">
    <source>
        <dbReference type="ARBA" id="ARBA00010072"/>
    </source>
</evidence>
<proteinExistence type="inferred from homology"/>
<evidence type="ECO:0000256" key="4">
    <source>
        <dbReference type="ARBA" id="ARBA00022475"/>
    </source>
</evidence>
<evidence type="ECO:0000256" key="8">
    <source>
        <dbReference type="ARBA" id="ARBA00023136"/>
    </source>
</evidence>
<keyword evidence="3 9" id="KW-0813">Transport</keyword>
<dbReference type="KEGG" id="ppru:FDP22_20805"/>
<keyword evidence="13" id="KW-1185">Reference proteome</keyword>
<evidence type="ECO:0000256" key="3">
    <source>
        <dbReference type="ARBA" id="ARBA00022448"/>
    </source>
</evidence>
<evidence type="ECO:0000256" key="5">
    <source>
        <dbReference type="ARBA" id="ARBA00022692"/>
    </source>
</evidence>
<feature type="transmembrane region" description="Helical" evidence="9">
    <location>
        <begin position="435"/>
        <end position="458"/>
    </location>
</feature>
<dbReference type="CDD" id="cd06261">
    <property type="entry name" value="TM_PBP2"/>
    <property type="match status" value="1"/>
</dbReference>
<keyword evidence="6" id="KW-0029">Amino-acid transport</keyword>
<feature type="transmembrane region" description="Helical" evidence="9">
    <location>
        <begin position="299"/>
        <end position="317"/>
    </location>
</feature>
<evidence type="ECO:0000256" key="6">
    <source>
        <dbReference type="ARBA" id="ARBA00022970"/>
    </source>
</evidence>
<keyword evidence="12" id="KW-0614">Plasmid</keyword>
<dbReference type="Pfam" id="PF00528">
    <property type="entry name" value="BPD_transp_1"/>
    <property type="match status" value="1"/>
</dbReference>